<dbReference type="GO" id="GO:0016301">
    <property type="term" value="F:kinase activity"/>
    <property type="evidence" value="ECO:0007669"/>
    <property type="project" value="UniProtKB-KW"/>
</dbReference>
<dbReference type="STRING" id="104452.A0A0L7KTY3"/>
<comment type="caution">
    <text evidence="1">The sequence shown here is derived from an EMBL/GenBank/DDBJ whole genome shotgun (WGS) entry which is preliminary data.</text>
</comment>
<accession>A0A0L7KTY3</accession>
<keyword evidence="1" id="KW-0418">Kinase</keyword>
<name>A0A0L7KTY3_OPEBR</name>
<dbReference type="Gene3D" id="1.10.510.10">
    <property type="entry name" value="Transferase(Phosphotransferase) domain 1"/>
    <property type="match status" value="1"/>
</dbReference>
<dbReference type="SUPFAM" id="SSF56112">
    <property type="entry name" value="Protein kinase-like (PK-like)"/>
    <property type="match status" value="1"/>
</dbReference>
<reference evidence="1 2" key="1">
    <citation type="journal article" date="2015" name="Genome Biol. Evol.">
        <title>The genome of winter moth (Operophtera brumata) provides a genomic perspective on sexual dimorphism and phenology.</title>
        <authorList>
            <person name="Derks M.F."/>
            <person name="Smit S."/>
            <person name="Salis L."/>
            <person name="Schijlen E."/>
            <person name="Bossers A."/>
            <person name="Mateman C."/>
            <person name="Pijl A.S."/>
            <person name="de Ridder D."/>
            <person name="Groenen M.A."/>
            <person name="Visser M.E."/>
            <person name="Megens H.J."/>
        </authorList>
    </citation>
    <scope>NUCLEOTIDE SEQUENCE [LARGE SCALE GENOMIC DNA]</scope>
    <source>
        <strain evidence="1">WM2013NL</strain>
        <tissue evidence="1">Head and thorax</tissue>
    </source>
</reference>
<sequence>MFLGDTETLQRCTQCCSKQAVQTVSIALRGDGRYELKGPLTDIGWRIQTGAYVVRRIHENGTLRDLLYGTEYSKSYLSKYGNPKVRKPFTKNILVGGPTLCRPHLTKLRRISSAESVDVYCFGRTLYEMAFAMPLEDHFCDYYPDGVNEDLEYILRLCLSSTSSKYGRTTLDLLLKHPFFSPPLSPSNGVTSASDVRTLLKFPLALKEELKTAIDGVEARLKSDQK</sequence>
<feature type="non-terminal residue" evidence="1">
    <location>
        <position position="1"/>
    </location>
</feature>
<feature type="non-terminal residue" evidence="1">
    <location>
        <position position="226"/>
    </location>
</feature>
<protein>
    <submittedName>
        <fullName evidence="1">Putative PX domain containing serine/threonine kinase</fullName>
    </submittedName>
</protein>
<evidence type="ECO:0000313" key="2">
    <source>
        <dbReference type="Proteomes" id="UP000037510"/>
    </source>
</evidence>
<organism evidence="1 2">
    <name type="scientific">Operophtera brumata</name>
    <name type="common">Winter moth</name>
    <name type="synonym">Phalaena brumata</name>
    <dbReference type="NCBI Taxonomy" id="104452"/>
    <lineage>
        <taxon>Eukaryota</taxon>
        <taxon>Metazoa</taxon>
        <taxon>Ecdysozoa</taxon>
        <taxon>Arthropoda</taxon>
        <taxon>Hexapoda</taxon>
        <taxon>Insecta</taxon>
        <taxon>Pterygota</taxon>
        <taxon>Neoptera</taxon>
        <taxon>Endopterygota</taxon>
        <taxon>Lepidoptera</taxon>
        <taxon>Glossata</taxon>
        <taxon>Ditrysia</taxon>
        <taxon>Geometroidea</taxon>
        <taxon>Geometridae</taxon>
        <taxon>Larentiinae</taxon>
        <taxon>Operophtera</taxon>
    </lineage>
</organism>
<dbReference type="EMBL" id="JTDY01005700">
    <property type="protein sequence ID" value="KOB66728.1"/>
    <property type="molecule type" value="Genomic_DNA"/>
</dbReference>
<proteinExistence type="predicted"/>
<evidence type="ECO:0000313" key="1">
    <source>
        <dbReference type="EMBL" id="KOB66728.1"/>
    </source>
</evidence>
<gene>
    <name evidence="1" type="ORF">OBRU01_20834</name>
</gene>
<dbReference type="Proteomes" id="UP000037510">
    <property type="component" value="Unassembled WGS sequence"/>
</dbReference>
<keyword evidence="1" id="KW-0808">Transferase</keyword>
<dbReference type="InterPro" id="IPR011009">
    <property type="entry name" value="Kinase-like_dom_sf"/>
</dbReference>
<keyword evidence="2" id="KW-1185">Reference proteome</keyword>
<dbReference type="AlphaFoldDB" id="A0A0L7KTY3"/>